<organism evidence="10 11">
    <name type="scientific">Pandoraea terrae</name>
    <dbReference type="NCBI Taxonomy" id="1537710"/>
    <lineage>
        <taxon>Bacteria</taxon>
        <taxon>Pseudomonadati</taxon>
        <taxon>Pseudomonadota</taxon>
        <taxon>Betaproteobacteria</taxon>
        <taxon>Burkholderiales</taxon>
        <taxon>Burkholderiaceae</taxon>
        <taxon>Pandoraea</taxon>
    </lineage>
</organism>
<dbReference type="RefSeq" id="WP_150700210.1">
    <property type="nucleotide sequence ID" value="NZ_CABPRZ010000044.1"/>
</dbReference>
<dbReference type="SUPFAM" id="SSF158791">
    <property type="entry name" value="MgtE N-terminal domain-like"/>
    <property type="match status" value="1"/>
</dbReference>
<evidence type="ECO:0000313" key="10">
    <source>
        <dbReference type="EMBL" id="VVE59553.1"/>
    </source>
</evidence>
<dbReference type="PANTHER" id="PTHR41394:SF8">
    <property type="entry name" value="MAGNESIUM TRANSPORTER MGTE"/>
    <property type="match status" value="1"/>
</dbReference>
<evidence type="ECO:0000256" key="6">
    <source>
        <dbReference type="ARBA" id="ARBA00022989"/>
    </source>
</evidence>
<keyword evidence="4 8" id="KW-0812">Transmembrane</keyword>
<sequence>MTIHATPLQPARLQSLIQRADHPSVAQMLGDLSASAVAGLLTSLTAGEAASALKTLPRARQISAFLALPPDWRFTLARTLDRASLINLIASMSSEARDQLLQQFDDALDVATDVPAQEAARDFRGQGGITQVFGSVRDASTFSLYRARVVWLVLLVFGNLFSGAGIAVFQETLEATIALVFFLPLLVDSGGNAGSQAATLMVRALSTRDVRLSDWGRLAGRDFLVSLGLGLTMAFAVSLPGFYRGGAELALVVALSMIIIVVFASLIGLSIPFLLMRFKRDPTVASAPLITSIVDAVGVLIYFSIATAILHPSAVAPA</sequence>
<proteinExistence type="inferred from homology"/>
<dbReference type="InterPro" id="IPR006667">
    <property type="entry name" value="SLC41_membr_dom"/>
</dbReference>
<feature type="transmembrane region" description="Helical" evidence="8">
    <location>
        <begin position="287"/>
        <end position="310"/>
    </location>
</feature>
<comment type="similarity">
    <text evidence="2">Belongs to the SLC41A transporter family.</text>
</comment>
<feature type="transmembrane region" description="Helical" evidence="8">
    <location>
        <begin position="249"/>
        <end position="275"/>
    </location>
</feature>
<evidence type="ECO:0000259" key="9">
    <source>
        <dbReference type="Pfam" id="PF01769"/>
    </source>
</evidence>
<dbReference type="InterPro" id="IPR036739">
    <property type="entry name" value="SLC41_membr_dom_sf"/>
</dbReference>
<keyword evidence="7 8" id="KW-0472">Membrane</keyword>
<feature type="domain" description="SLC41A/MgtE integral membrane" evidence="9">
    <location>
        <begin position="183"/>
        <end position="305"/>
    </location>
</feature>
<comment type="subcellular location">
    <subcellularLocation>
        <location evidence="1">Membrane</location>
        <topology evidence="1">Multi-pass membrane protein</topology>
    </subcellularLocation>
</comment>
<dbReference type="InterPro" id="IPR038076">
    <property type="entry name" value="MgtE_N_sf"/>
</dbReference>
<evidence type="ECO:0000256" key="3">
    <source>
        <dbReference type="ARBA" id="ARBA00022448"/>
    </source>
</evidence>
<dbReference type="GO" id="GO:0016020">
    <property type="term" value="C:membrane"/>
    <property type="evidence" value="ECO:0007669"/>
    <property type="project" value="UniProtKB-SubCell"/>
</dbReference>
<name>A0A5E4ZH98_9BURK</name>
<dbReference type="Pfam" id="PF01769">
    <property type="entry name" value="MgtE"/>
    <property type="match status" value="1"/>
</dbReference>
<evidence type="ECO:0000256" key="1">
    <source>
        <dbReference type="ARBA" id="ARBA00004141"/>
    </source>
</evidence>
<dbReference type="Gene3D" id="1.10.357.20">
    <property type="entry name" value="SLC41 divalent cation transporters, integral membrane domain"/>
    <property type="match status" value="1"/>
</dbReference>
<accession>A0A5E4ZH98</accession>
<keyword evidence="6 8" id="KW-1133">Transmembrane helix</keyword>
<protein>
    <submittedName>
        <fullName evidence="10">Magnesium transporter MgtE</fullName>
    </submittedName>
</protein>
<dbReference type="PANTHER" id="PTHR41394">
    <property type="entry name" value="MAGNESIUM TRANSPORTER MGTE"/>
    <property type="match status" value="1"/>
</dbReference>
<evidence type="ECO:0000256" key="8">
    <source>
        <dbReference type="SAM" id="Phobius"/>
    </source>
</evidence>
<evidence type="ECO:0000256" key="7">
    <source>
        <dbReference type="ARBA" id="ARBA00023136"/>
    </source>
</evidence>
<feature type="transmembrane region" description="Helical" evidence="8">
    <location>
        <begin position="175"/>
        <end position="202"/>
    </location>
</feature>
<dbReference type="OrthoDB" id="9790355at2"/>
<keyword evidence="3" id="KW-0813">Transport</keyword>
<dbReference type="EMBL" id="CABPRZ010000044">
    <property type="protein sequence ID" value="VVE59553.1"/>
    <property type="molecule type" value="Genomic_DNA"/>
</dbReference>
<dbReference type="AlphaFoldDB" id="A0A5E4ZH98"/>
<dbReference type="Proteomes" id="UP000414233">
    <property type="component" value="Unassembled WGS sequence"/>
</dbReference>
<dbReference type="SUPFAM" id="SSF161093">
    <property type="entry name" value="MgtE membrane domain-like"/>
    <property type="match status" value="1"/>
</dbReference>
<reference evidence="10 11" key="1">
    <citation type="submission" date="2019-08" db="EMBL/GenBank/DDBJ databases">
        <authorList>
            <person name="Peeters C."/>
        </authorList>
    </citation>
    <scope>NUCLEOTIDE SEQUENCE [LARGE SCALE GENOMIC DNA]</scope>
    <source>
        <strain evidence="10 11">LMG 30175</strain>
    </source>
</reference>
<dbReference type="Gene3D" id="1.25.60.10">
    <property type="entry name" value="MgtE N-terminal domain-like"/>
    <property type="match status" value="1"/>
</dbReference>
<gene>
    <name evidence="10" type="ORF">PTE30175_05496</name>
</gene>
<feature type="transmembrane region" description="Helical" evidence="8">
    <location>
        <begin position="223"/>
        <end position="243"/>
    </location>
</feature>
<evidence type="ECO:0000256" key="2">
    <source>
        <dbReference type="ARBA" id="ARBA00009749"/>
    </source>
</evidence>
<evidence type="ECO:0000313" key="11">
    <source>
        <dbReference type="Proteomes" id="UP000414233"/>
    </source>
</evidence>
<keyword evidence="11" id="KW-1185">Reference proteome</keyword>
<dbReference type="GO" id="GO:0008324">
    <property type="term" value="F:monoatomic cation transmembrane transporter activity"/>
    <property type="evidence" value="ECO:0007669"/>
    <property type="project" value="InterPro"/>
</dbReference>
<keyword evidence="5" id="KW-0460">Magnesium</keyword>
<evidence type="ECO:0000256" key="5">
    <source>
        <dbReference type="ARBA" id="ARBA00022842"/>
    </source>
</evidence>
<evidence type="ECO:0000256" key="4">
    <source>
        <dbReference type="ARBA" id="ARBA00022692"/>
    </source>
</evidence>
<feature type="transmembrane region" description="Helical" evidence="8">
    <location>
        <begin position="149"/>
        <end position="169"/>
    </location>
</feature>